<evidence type="ECO:0000313" key="2">
    <source>
        <dbReference type="Proteomes" id="UP000692954"/>
    </source>
</evidence>
<gene>
    <name evidence="1" type="ORF">PSON_ATCC_30995.1.T0760022</name>
</gene>
<accession>A0A8S1PEA4</accession>
<proteinExistence type="predicted"/>
<comment type="caution">
    <text evidence="1">The sequence shown here is derived from an EMBL/GenBank/DDBJ whole genome shotgun (WGS) entry which is preliminary data.</text>
</comment>
<dbReference type="EMBL" id="CAJJDN010000076">
    <property type="protein sequence ID" value="CAD8101510.1"/>
    <property type="molecule type" value="Genomic_DNA"/>
</dbReference>
<dbReference type="AlphaFoldDB" id="A0A8S1PEA4"/>
<keyword evidence="2" id="KW-1185">Reference proteome</keyword>
<reference evidence="1" key="1">
    <citation type="submission" date="2021-01" db="EMBL/GenBank/DDBJ databases">
        <authorList>
            <consortium name="Genoscope - CEA"/>
            <person name="William W."/>
        </authorList>
    </citation>
    <scope>NUCLEOTIDE SEQUENCE</scope>
</reference>
<dbReference type="Proteomes" id="UP000692954">
    <property type="component" value="Unassembled WGS sequence"/>
</dbReference>
<evidence type="ECO:0000313" key="1">
    <source>
        <dbReference type="EMBL" id="CAD8101510.1"/>
    </source>
</evidence>
<organism evidence="1 2">
    <name type="scientific">Paramecium sonneborni</name>
    <dbReference type="NCBI Taxonomy" id="65129"/>
    <lineage>
        <taxon>Eukaryota</taxon>
        <taxon>Sar</taxon>
        <taxon>Alveolata</taxon>
        <taxon>Ciliophora</taxon>
        <taxon>Intramacronucleata</taxon>
        <taxon>Oligohymenophorea</taxon>
        <taxon>Peniculida</taxon>
        <taxon>Parameciidae</taxon>
        <taxon>Paramecium</taxon>
    </lineage>
</organism>
<protein>
    <submittedName>
        <fullName evidence="1">Uncharacterized protein</fullName>
    </submittedName>
</protein>
<sequence length="103" mass="12532">MRSSLLRCYLSGSELYQWNEFKCDLIIQMQMDKLKMHELNYWKVTLIQLGRSVFLLMVLRQYLIVQIKRFLWAQKMCDDYIFKNIICALVQKNSQLQRSQNMN</sequence>
<name>A0A8S1PEA4_9CILI</name>